<keyword evidence="8 10" id="KW-1133">Transmembrane helix</keyword>
<dbReference type="GO" id="GO:0000009">
    <property type="term" value="F:alpha-1,6-mannosyltransferase activity"/>
    <property type="evidence" value="ECO:0007669"/>
    <property type="project" value="InterPro"/>
</dbReference>
<dbReference type="InterPro" id="IPR007315">
    <property type="entry name" value="PIG-V/Gpi18"/>
</dbReference>
<sequence>MLRSERPREWLSSWWLRTAIIFLLTRAVFVAGFVAAQLAMNRPVSIHHMLVRWDGWWYLFLAENGYPPELNLPDRPNYGPWGFFPTWPFSIRGLHLASGLTFDASAITLTLVFGLGFVLVARMLAAEFFGERAASFSVWVVCLFPGSVALTLPYTEPFFLFFAALALWSMHKKRWGLAAAAVFFACLTRSTGVALIAACGVLLIISLIRRRGWGPILPGIAGGVALVLVGGFAYLRTGDPLIWLEAQKQWNQKLDLGRDLLHWFVVDIPARTNDHHHYAVMLASLCLVIAIVLIGIRGGGRMPVEIWVYVSVLAFSVLAYSGVGPRPRMILGMFPLLLLMAVPVSRWARPLRAIVICVFAALSAGYSFVIMYEPLHVTA</sequence>
<dbReference type="GO" id="GO:0006506">
    <property type="term" value="P:GPI anchor biosynthetic process"/>
    <property type="evidence" value="ECO:0007669"/>
    <property type="project" value="UniProtKB-UniPathway"/>
</dbReference>
<evidence type="ECO:0000313" key="11">
    <source>
        <dbReference type="EMBL" id="SMG12422.1"/>
    </source>
</evidence>
<feature type="transmembrane region" description="Helical" evidence="10">
    <location>
        <begin position="136"/>
        <end position="155"/>
    </location>
</feature>
<evidence type="ECO:0000256" key="10">
    <source>
        <dbReference type="SAM" id="Phobius"/>
    </source>
</evidence>
<feature type="transmembrane region" description="Helical" evidence="10">
    <location>
        <begin position="353"/>
        <end position="372"/>
    </location>
</feature>
<feature type="transmembrane region" description="Helical" evidence="10">
    <location>
        <begin position="329"/>
        <end position="348"/>
    </location>
</feature>
<evidence type="ECO:0000256" key="9">
    <source>
        <dbReference type="ARBA" id="ARBA00023136"/>
    </source>
</evidence>
<evidence type="ECO:0008006" key="13">
    <source>
        <dbReference type="Google" id="ProtNLM"/>
    </source>
</evidence>
<dbReference type="Proteomes" id="UP000193244">
    <property type="component" value="Unassembled WGS sequence"/>
</dbReference>
<evidence type="ECO:0000256" key="2">
    <source>
        <dbReference type="ARBA" id="ARBA00004687"/>
    </source>
</evidence>
<proteinExistence type="predicted"/>
<dbReference type="GO" id="GO:0004376">
    <property type="term" value="F:GPI mannosyltransferase activity"/>
    <property type="evidence" value="ECO:0007669"/>
    <property type="project" value="InterPro"/>
</dbReference>
<feature type="transmembrane region" description="Helical" evidence="10">
    <location>
        <begin position="104"/>
        <end position="124"/>
    </location>
</feature>
<feature type="transmembrane region" description="Helical" evidence="10">
    <location>
        <begin position="276"/>
        <end position="294"/>
    </location>
</feature>
<evidence type="ECO:0000256" key="3">
    <source>
        <dbReference type="ARBA" id="ARBA00022502"/>
    </source>
</evidence>
<dbReference type="OrthoDB" id="151635at2"/>
<protein>
    <recommendedName>
        <fullName evidence="13">Glycosyltransferase RgtA/B/C/D-like domain-containing protein</fullName>
    </recommendedName>
</protein>
<evidence type="ECO:0000256" key="8">
    <source>
        <dbReference type="ARBA" id="ARBA00022989"/>
    </source>
</evidence>
<evidence type="ECO:0000256" key="6">
    <source>
        <dbReference type="ARBA" id="ARBA00022692"/>
    </source>
</evidence>
<dbReference type="GO" id="GO:0016020">
    <property type="term" value="C:membrane"/>
    <property type="evidence" value="ECO:0007669"/>
    <property type="project" value="GOC"/>
</dbReference>
<organism evidence="11 12">
    <name type="scientific">Agreia pratensis</name>
    <dbReference type="NCBI Taxonomy" id="150121"/>
    <lineage>
        <taxon>Bacteria</taxon>
        <taxon>Bacillati</taxon>
        <taxon>Actinomycetota</taxon>
        <taxon>Actinomycetes</taxon>
        <taxon>Micrococcales</taxon>
        <taxon>Microbacteriaceae</taxon>
        <taxon>Agreia</taxon>
    </lineage>
</organism>
<keyword evidence="3" id="KW-0337">GPI-anchor biosynthesis</keyword>
<keyword evidence="7" id="KW-0256">Endoplasmic reticulum</keyword>
<feature type="transmembrane region" description="Helical" evidence="10">
    <location>
        <begin position="306"/>
        <end position="323"/>
    </location>
</feature>
<dbReference type="PANTHER" id="PTHR12468:SF2">
    <property type="entry name" value="GPI MANNOSYLTRANSFERASE 2"/>
    <property type="match status" value="1"/>
</dbReference>
<evidence type="ECO:0000256" key="4">
    <source>
        <dbReference type="ARBA" id="ARBA00022676"/>
    </source>
</evidence>
<feature type="transmembrane region" description="Helical" evidence="10">
    <location>
        <begin position="216"/>
        <end position="235"/>
    </location>
</feature>
<evidence type="ECO:0000256" key="7">
    <source>
        <dbReference type="ARBA" id="ARBA00022824"/>
    </source>
</evidence>
<keyword evidence="5" id="KW-0808">Transferase</keyword>
<accession>A0A1X7IDY8</accession>
<comment type="subcellular location">
    <subcellularLocation>
        <location evidence="1">Endoplasmic reticulum membrane</location>
        <topology evidence="1">Multi-pass membrane protein</topology>
    </subcellularLocation>
</comment>
<keyword evidence="9 10" id="KW-0472">Membrane</keyword>
<evidence type="ECO:0000256" key="5">
    <source>
        <dbReference type="ARBA" id="ARBA00022679"/>
    </source>
</evidence>
<reference evidence="12" key="1">
    <citation type="submission" date="2017-04" db="EMBL/GenBank/DDBJ databases">
        <authorList>
            <person name="Varghese N."/>
            <person name="Submissions S."/>
        </authorList>
    </citation>
    <scope>NUCLEOTIDE SEQUENCE [LARGE SCALE GENOMIC DNA]</scope>
    <source>
        <strain evidence="12">VKM Ac-2510</strain>
    </source>
</reference>
<keyword evidence="4" id="KW-0328">Glycosyltransferase</keyword>
<gene>
    <name evidence="11" type="ORF">SAMN06296010_0379</name>
</gene>
<comment type="pathway">
    <text evidence="2">Glycolipid biosynthesis; glycosylphosphatidylinositol-anchor biosynthesis.</text>
</comment>
<dbReference type="PANTHER" id="PTHR12468">
    <property type="entry name" value="GPI MANNOSYLTRANSFERASE 2"/>
    <property type="match status" value="1"/>
</dbReference>
<feature type="transmembrane region" description="Helical" evidence="10">
    <location>
        <begin position="175"/>
        <end position="204"/>
    </location>
</feature>
<evidence type="ECO:0000256" key="1">
    <source>
        <dbReference type="ARBA" id="ARBA00004477"/>
    </source>
</evidence>
<dbReference type="UniPathway" id="UPA00196"/>
<dbReference type="EMBL" id="FXAY01000001">
    <property type="protein sequence ID" value="SMG12422.1"/>
    <property type="molecule type" value="Genomic_DNA"/>
</dbReference>
<dbReference type="RefSeq" id="WP_085482402.1">
    <property type="nucleotide sequence ID" value="NZ_FXAY01000001.1"/>
</dbReference>
<evidence type="ECO:0000313" key="12">
    <source>
        <dbReference type="Proteomes" id="UP000193244"/>
    </source>
</evidence>
<dbReference type="STRING" id="150121.SAMN06296010_0379"/>
<name>A0A1X7IDY8_9MICO</name>
<feature type="transmembrane region" description="Helical" evidence="10">
    <location>
        <begin position="20"/>
        <end position="40"/>
    </location>
</feature>
<keyword evidence="12" id="KW-1185">Reference proteome</keyword>
<keyword evidence="6 10" id="KW-0812">Transmembrane</keyword>
<dbReference type="AlphaFoldDB" id="A0A1X7IDY8"/>